<evidence type="ECO:0000313" key="1">
    <source>
        <dbReference type="EMBL" id="QEC50409.1"/>
    </source>
</evidence>
<accession>A0A5B8UB19</accession>
<dbReference type="AlphaFoldDB" id="A0A5B8UB19"/>
<dbReference type="OrthoDB" id="1525102at2"/>
<organism evidence="1 2">
    <name type="scientific">Baekduia soli</name>
    <dbReference type="NCBI Taxonomy" id="496014"/>
    <lineage>
        <taxon>Bacteria</taxon>
        <taxon>Bacillati</taxon>
        <taxon>Actinomycetota</taxon>
        <taxon>Thermoleophilia</taxon>
        <taxon>Solirubrobacterales</taxon>
        <taxon>Baekduiaceae</taxon>
        <taxon>Baekduia</taxon>
    </lineage>
</organism>
<evidence type="ECO:0008006" key="3">
    <source>
        <dbReference type="Google" id="ProtNLM"/>
    </source>
</evidence>
<gene>
    <name evidence="1" type="ORF">FSW04_24360</name>
</gene>
<protein>
    <recommendedName>
        <fullName evidence="3">Zf-HC2 domain-containing protein</fullName>
    </recommendedName>
</protein>
<dbReference type="KEGG" id="bsol:FSW04_24360"/>
<dbReference type="Proteomes" id="UP000321805">
    <property type="component" value="Chromosome"/>
</dbReference>
<reference evidence="1 2" key="1">
    <citation type="journal article" date="2018" name="J. Microbiol.">
        <title>Baekduia soli gen. nov., sp. nov., a novel bacterium isolated from the soil of Baekdu Mountain and proposal of a novel family name, Baekduiaceae fam. nov.</title>
        <authorList>
            <person name="An D.S."/>
            <person name="Siddiqi M.Z."/>
            <person name="Kim K.H."/>
            <person name="Yu H.S."/>
            <person name="Im W.T."/>
        </authorList>
    </citation>
    <scope>NUCLEOTIDE SEQUENCE [LARGE SCALE GENOMIC DNA]</scope>
    <source>
        <strain evidence="1 2">BR7-21</strain>
    </source>
</reference>
<name>A0A5B8UB19_9ACTN</name>
<sequence length="79" mass="8366">MTHRDPEPILRRLLGPAGPETTCDACFEQLDVYVDREVLLGDAEQAMPALAAHLRGCPACAEDHASLLAIAREAGATPG</sequence>
<dbReference type="EMBL" id="CP042430">
    <property type="protein sequence ID" value="QEC50409.1"/>
    <property type="molecule type" value="Genomic_DNA"/>
</dbReference>
<evidence type="ECO:0000313" key="2">
    <source>
        <dbReference type="Proteomes" id="UP000321805"/>
    </source>
</evidence>
<proteinExistence type="predicted"/>
<dbReference type="RefSeq" id="WP_146923008.1">
    <property type="nucleotide sequence ID" value="NZ_CP042430.1"/>
</dbReference>
<keyword evidence="2" id="KW-1185">Reference proteome</keyword>